<dbReference type="EMBL" id="JACEIK010006443">
    <property type="protein sequence ID" value="MCE2055689.1"/>
    <property type="molecule type" value="Genomic_DNA"/>
</dbReference>
<reference evidence="3 4" key="1">
    <citation type="journal article" date="2021" name="BMC Genomics">
        <title>Datura genome reveals duplications of psychoactive alkaloid biosynthetic genes and high mutation rate following tissue culture.</title>
        <authorList>
            <person name="Rajewski A."/>
            <person name="Carter-House D."/>
            <person name="Stajich J."/>
            <person name="Litt A."/>
        </authorList>
    </citation>
    <scope>NUCLEOTIDE SEQUENCE [LARGE SCALE GENOMIC DNA]</scope>
    <source>
        <strain evidence="3">AR-01</strain>
    </source>
</reference>
<evidence type="ECO:0000313" key="3">
    <source>
        <dbReference type="EMBL" id="MCE2055689.1"/>
    </source>
</evidence>
<dbReference type="Proteomes" id="UP000823775">
    <property type="component" value="Unassembled WGS sequence"/>
</dbReference>
<protein>
    <submittedName>
        <fullName evidence="3">Uncharacterized protein</fullName>
    </submittedName>
</protein>
<comment type="caution">
    <text evidence="3">The sequence shown here is derived from an EMBL/GenBank/DDBJ whole genome shotgun (WGS) entry which is preliminary data.</text>
</comment>
<organism evidence="3 4">
    <name type="scientific">Datura stramonium</name>
    <name type="common">Jimsonweed</name>
    <name type="synonym">Common thornapple</name>
    <dbReference type="NCBI Taxonomy" id="4076"/>
    <lineage>
        <taxon>Eukaryota</taxon>
        <taxon>Viridiplantae</taxon>
        <taxon>Streptophyta</taxon>
        <taxon>Embryophyta</taxon>
        <taxon>Tracheophyta</taxon>
        <taxon>Spermatophyta</taxon>
        <taxon>Magnoliopsida</taxon>
        <taxon>eudicotyledons</taxon>
        <taxon>Gunneridae</taxon>
        <taxon>Pentapetalae</taxon>
        <taxon>asterids</taxon>
        <taxon>lamiids</taxon>
        <taxon>Solanales</taxon>
        <taxon>Solanaceae</taxon>
        <taxon>Solanoideae</taxon>
        <taxon>Datureae</taxon>
        <taxon>Datura</taxon>
    </lineage>
</organism>
<evidence type="ECO:0000313" key="4">
    <source>
        <dbReference type="Proteomes" id="UP000823775"/>
    </source>
</evidence>
<feature type="region of interest" description="Disordered" evidence="2">
    <location>
        <begin position="1"/>
        <end position="25"/>
    </location>
</feature>
<feature type="compositionally biased region" description="Polar residues" evidence="2">
    <location>
        <begin position="1"/>
        <end position="10"/>
    </location>
</feature>
<sequence length="146" mass="17052">MFVFSSQASRLKTKPQPHGYGNQYGWKGYRNHHQTWEDKSPLDRESSRIVSMLKQNVEQQMEELEREQVFMDYDVDPVINGIDYDSHCKVITTRNSKVLHSNIDKPVDDKIVDEEEVNINDIQRDDSCENKVVENVVEAIPPYNPL</sequence>
<accession>A0ABS8W509</accession>
<name>A0ABS8W509_DATST</name>
<gene>
    <name evidence="3" type="ORF">HAX54_043192</name>
</gene>
<proteinExistence type="predicted"/>
<evidence type="ECO:0000256" key="2">
    <source>
        <dbReference type="SAM" id="MobiDB-lite"/>
    </source>
</evidence>
<keyword evidence="4" id="KW-1185">Reference proteome</keyword>
<evidence type="ECO:0000256" key="1">
    <source>
        <dbReference type="SAM" id="Coils"/>
    </source>
</evidence>
<feature type="coiled-coil region" evidence="1">
    <location>
        <begin position="47"/>
        <end position="74"/>
    </location>
</feature>
<keyword evidence="1" id="KW-0175">Coiled coil</keyword>